<keyword evidence="3 7" id="KW-0853">WD repeat</keyword>
<evidence type="ECO:0000313" key="12">
    <source>
        <dbReference type="EMBL" id="PFH37462.1"/>
    </source>
</evidence>
<dbReference type="PANTHER" id="PTHR12764:SF4">
    <property type="entry name" value="INTRAFLAGELLAR TRANSPORT PROTEIN 122 HOMOLOG"/>
    <property type="match status" value="1"/>
</dbReference>
<dbReference type="Gene3D" id="1.25.40.470">
    <property type="match status" value="2"/>
</dbReference>
<evidence type="ECO:0000259" key="10">
    <source>
        <dbReference type="Pfam" id="PF23381"/>
    </source>
</evidence>
<dbReference type="GO" id="GO:0035721">
    <property type="term" value="P:intraciliary retrograde transport"/>
    <property type="evidence" value="ECO:0007669"/>
    <property type="project" value="TreeGrafter"/>
</dbReference>
<evidence type="ECO:0000259" key="9">
    <source>
        <dbReference type="Pfam" id="PF23377"/>
    </source>
</evidence>
<dbReference type="InterPro" id="IPR057411">
    <property type="entry name" value="TPR_IFT122"/>
</dbReference>
<dbReference type="OrthoDB" id="10255582at2759"/>
<evidence type="ECO:0000256" key="8">
    <source>
        <dbReference type="SAM" id="MobiDB-lite"/>
    </source>
</evidence>
<evidence type="ECO:0000256" key="7">
    <source>
        <dbReference type="PROSITE-ProRule" id="PRU00221"/>
    </source>
</evidence>
<dbReference type="SMART" id="SM00320">
    <property type="entry name" value="WD40"/>
    <property type="match status" value="8"/>
</dbReference>
<dbReference type="Pfam" id="PF25295">
    <property type="entry name" value="TPR_IFT122"/>
    <property type="match status" value="2"/>
</dbReference>
<dbReference type="VEuPathDB" id="ToxoDB:BESB_039200"/>
<protein>
    <recommendedName>
        <fullName evidence="2">Intraflagellar transport protein 122 homolog</fullName>
    </recommendedName>
</protein>
<feature type="repeat" description="WD" evidence="7">
    <location>
        <begin position="55"/>
        <end position="86"/>
    </location>
</feature>
<comment type="caution">
    <text evidence="12">The sequence shown here is derived from an EMBL/GenBank/DDBJ whole genome shotgun (WGS) entry which is preliminary data.</text>
</comment>
<organism evidence="12 13">
    <name type="scientific">Besnoitia besnoiti</name>
    <name type="common">Apicomplexan protozoan</name>
    <dbReference type="NCBI Taxonomy" id="94643"/>
    <lineage>
        <taxon>Eukaryota</taxon>
        <taxon>Sar</taxon>
        <taxon>Alveolata</taxon>
        <taxon>Apicomplexa</taxon>
        <taxon>Conoidasida</taxon>
        <taxon>Coccidia</taxon>
        <taxon>Eucoccidiorida</taxon>
        <taxon>Eimeriorina</taxon>
        <taxon>Sarcocystidae</taxon>
        <taxon>Besnoitia</taxon>
    </lineage>
</organism>
<evidence type="ECO:0000256" key="3">
    <source>
        <dbReference type="ARBA" id="ARBA00022574"/>
    </source>
</evidence>
<evidence type="ECO:0000256" key="4">
    <source>
        <dbReference type="ARBA" id="ARBA00022737"/>
    </source>
</evidence>
<feature type="domain" description="Intraflagellar transport protein 122 homolog TPR" evidence="11">
    <location>
        <begin position="562"/>
        <end position="726"/>
    </location>
</feature>
<keyword evidence="13" id="KW-1185">Reference proteome</keyword>
<dbReference type="SUPFAM" id="SSF50978">
    <property type="entry name" value="WD40 repeat-like"/>
    <property type="match status" value="2"/>
</dbReference>
<dbReference type="PROSITE" id="PS50082">
    <property type="entry name" value="WD_REPEATS_2"/>
    <property type="match status" value="2"/>
</dbReference>
<dbReference type="Pfam" id="PF23377">
    <property type="entry name" value="Beta-prop_IFT122_2nd"/>
    <property type="match status" value="1"/>
</dbReference>
<evidence type="ECO:0000256" key="1">
    <source>
        <dbReference type="ARBA" id="ARBA00004138"/>
    </source>
</evidence>
<dbReference type="GO" id="GO:0030991">
    <property type="term" value="C:intraciliary transport particle A"/>
    <property type="evidence" value="ECO:0007669"/>
    <property type="project" value="TreeGrafter"/>
</dbReference>
<dbReference type="PROSITE" id="PS50294">
    <property type="entry name" value="WD_REPEATS_REGION"/>
    <property type="match status" value="1"/>
</dbReference>
<keyword evidence="5" id="KW-0969">Cilium</keyword>
<evidence type="ECO:0000313" key="13">
    <source>
        <dbReference type="Proteomes" id="UP000224006"/>
    </source>
</evidence>
<dbReference type="GeneID" id="40308901"/>
<dbReference type="RefSeq" id="XP_029221471.1">
    <property type="nucleotide sequence ID" value="XM_029362506.1"/>
</dbReference>
<feature type="domain" description="IFT122 first beta-propeller" evidence="10">
    <location>
        <begin position="13"/>
        <end position="189"/>
    </location>
</feature>
<feature type="domain" description="Intraflagellar transport protein 122 homolog TPR" evidence="11">
    <location>
        <begin position="749"/>
        <end position="974"/>
    </location>
</feature>
<proteinExistence type="predicted"/>
<dbReference type="InterPro" id="IPR056152">
    <property type="entry name" value="Beta-prop_IFT122_2nd"/>
</dbReference>
<feature type="region of interest" description="Disordered" evidence="8">
    <location>
        <begin position="1024"/>
        <end position="1055"/>
    </location>
</feature>
<dbReference type="KEGG" id="bbes:BESB_039200"/>
<dbReference type="GO" id="GO:0097730">
    <property type="term" value="C:non-motile cilium"/>
    <property type="evidence" value="ECO:0007669"/>
    <property type="project" value="TreeGrafter"/>
</dbReference>
<sequence>MEAQRMWHEVVPQREGSPSVIWSMAFSPDGSRLLVAAGSCLLVYDSTTGKILQTLKSHRDSVYVVAYSKSGKLFASGGADRAVIIWTEPGEGWRKYTHSDSIQCLAFNPVTLQLASATAVDLGLWSPELSSVGKQKLPSKACCMDWTPDGNLLALGLYSGVVSVRDTTGAEKWSVALSAPVWTLAWSPDVAGGSSPVFLAVGSFSPELVFYRATGETCFKPQSLACDPLSISFAQNGNFFVVGGSDGSVSIWSHEGVWLGPVSQMQDWVWASAVHPSSSQIVAGSNAGEVDMYKLVFPIVHGLYQERYAHRDRLTEVVIQHMRLEQSVRIRCRSLVKKVAVFKESLAILLSGEVVIYSSNPKNPDHMNYQETHRIKQPFDCSLMLVTSTYLVRCTKAKLQLYTLSGHFEREWNLGSVIRYIKVVGGPPAAEGILAGLKNGEVVQIFTNNPFPVTLVKQAHAIACLDVSLLRTKLAAVDSTQRLTVYDLATKEVLFVESNVTSVAWNMLKDDMLAFAGNNTLSIRCGSLEPWRQRVQGFVIGCRGSQVYCLKSHFIQTCDFPQSASLYPYLARKNFAAAYEVACLGVTTADWILLALSALASLDFVYARKAFSRIRDFRGLRLVQQAEGASTEDRTLSPEQRAFSAAAAVAAFRSSFDEAAQCWWKAGQAHLAVEMFTDLRRGDDAKKWAAKAEACAAAAASRRDADVEALRTDAELDFQTGDHGGAMKSEIQKFYTYVNRDDGVALQPVRNQAASAEGKKDLLFAAEMYSKAKQFRRAVELYGQSGALDKIILIVRGNIPTAEAENVLRAALGVFKEHRHFAFGRETAHKLGDKKSLVCLLAENGRWEEAFLLAQQRPDVQGDVYIRWADHLIRADRFDEAADALKASGRSDVALFLQIELLAFCVEERMFREAARRAWSVAAGIWRVTGRGCSDSPEGNAASCQPSLTVSCALYLFCVFRKLAEIYLAYHVVLRRNDGILPYTARTQSVGTAGRQDGAVCNEIVFNAACFLWSCAVSPLASARGGTPQDPSNRQQSRHDAAGDKSGRDSVAEAARPSTRILGGTLGLEPTNEELASSFAGEMGRIVLNRVCSLRSGGPVPGVSQVEVLYALAETSLQLRAYKVGRFACHSLQRLRVSDRMQEVVDCLTLALKAAPRAKEDHTLSTSTCAWCRTPVPLLASGRLGFPYAEACGNCGHLRLREFGGFSVVNCIEFLPPLNVTGERAKSILSSTKINSPCRGHPFQQDRQRGSFLTEARSASEAKEGLEDAHQFVDAFLEAAQAGSVPRPGASLIPPRRALRGAGIT</sequence>
<dbReference type="InterPro" id="IPR015943">
    <property type="entry name" value="WD40/YVTN_repeat-like_dom_sf"/>
</dbReference>
<evidence type="ECO:0000256" key="6">
    <source>
        <dbReference type="ARBA" id="ARBA00023273"/>
    </source>
</evidence>
<feature type="domain" description="IFT122 first beta-propeller" evidence="10">
    <location>
        <begin position="198"/>
        <end position="296"/>
    </location>
</feature>
<feature type="domain" description="IFT122 second beta-propeller" evidence="9">
    <location>
        <begin position="301"/>
        <end position="553"/>
    </location>
</feature>
<keyword evidence="4" id="KW-0677">Repeat</keyword>
<feature type="region of interest" description="Disordered" evidence="8">
    <location>
        <begin position="1285"/>
        <end position="1305"/>
    </location>
</feature>
<keyword evidence="6" id="KW-0966">Cell projection</keyword>
<accession>A0A2A9MNZ4</accession>
<gene>
    <name evidence="12" type="ORF">BESB_039200</name>
</gene>
<dbReference type="InterPro" id="IPR001680">
    <property type="entry name" value="WD40_rpt"/>
</dbReference>
<dbReference type="GO" id="GO:0061512">
    <property type="term" value="P:protein localization to cilium"/>
    <property type="evidence" value="ECO:0007669"/>
    <property type="project" value="TreeGrafter"/>
</dbReference>
<dbReference type="Proteomes" id="UP000224006">
    <property type="component" value="Chromosome II"/>
</dbReference>
<dbReference type="GO" id="GO:1905515">
    <property type="term" value="P:non-motile cilium assembly"/>
    <property type="evidence" value="ECO:0007669"/>
    <property type="project" value="TreeGrafter"/>
</dbReference>
<dbReference type="Pfam" id="PF23381">
    <property type="entry name" value="Beta-prop_IFT122_1st"/>
    <property type="match status" value="2"/>
</dbReference>
<name>A0A2A9MNZ4_BESBE</name>
<dbReference type="Gene3D" id="2.130.10.10">
    <property type="entry name" value="YVTN repeat-like/Quinoprotein amine dehydrogenase"/>
    <property type="match status" value="3"/>
</dbReference>
<evidence type="ECO:0000256" key="5">
    <source>
        <dbReference type="ARBA" id="ARBA00023069"/>
    </source>
</evidence>
<evidence type="ECO:0000256" key="2">
    <source>
        <dbReference type="ARBA" id="ARBA00019442"/>
    </source>
</evidence>
<feature type="compositionally biased region" description="Basic and acidic residues" evidence="8">
    <location>
        <begin position="1037"/>
        <end position="1051"/>
    </location>
</feature>
<evidence type="ECO:0000259" key="11">
    <source>
        <dbReference type="Pfam" id="PF25295"/>
    </source>
</evidence>
<reference evidence="12 13" key="1">
    <citation type="submission" date="2017-09" db="EMBL/GenBank/DDBJ databases">
        <title>Genome sequencing of Besnoitia besnoiti strain Bb-Ger1.</title>
        <authorList>
            <person name="Schares G."/>
            <person name="Venepally P."/>
            <person name="Lorenzi H.A."/>
        </authorList>
    </citation>
    <scope>NUCLEOTIDE SEQUENCE [LARGE SCALE GENOMIC DNA]</scope>
    <source>
        <strain evidence="12 13">Bb-Ger1</strain>
    </source>
</reference>
<comment type="subcellular location">
    <subcellularLocation>
        <location evidence="1">Cell projection</location>
        <location evidence="1">Cilium</location>
    </subcellularLocation>
</comment>
<dbReference type="InterPro" id="IPR039857">
    <property type="entry name" value="Ift122/121"/>
</dbReference>
<dbReference type="EMBL" id="NWUJ01000002">
    <property type="protein sequence ID" value="PFH37462.1"/>
    <property type="molecule type" value="Genomic_DNA"/>
</dbReference>
<dbReference type="InterPro" id="IPR056153">
    <property type="entry name" value="Beta-prop_IFT122_1st"/>
</dbReference>
<dbReference type="STRING" id="94643.A0A2A9MNZ4"/>
<feature type="repeat" description="WD" evidence="7">
    <location>
        <begin position="230"/>
        <end position="253"/>
    </location>
</feature>
<dbReference type="InterPro" id="IPR036322">
    <property type="entry name" value="WD40_repeat_dom_sf"/>
</dbReference>
<dbReference type="PANTHER" id="PTHR12764">
    <property type="entry name" value="WD REPEAT DOMAIN-RELATED"/>
    <property type="match status" value="1"/>
</dbReference>